<dbReference type="PANTHER" id="PTHR42908:SF3">
    <property type="entry name" value="ELONGATION FACTOR-LIKE GTPASE 1"/>
    <property type="match status" value="1"/>
</dbReference>
<dbReference type="InterPro" id="IPR009000">
    <property type="entry name" value="Transl_B-barrel_sf"/>
</dbReference>
<dbReference type="InterPro" id="IPR005225">
    <property type="entry name" value="Small_GTP-bd"/>
</dbReference>
<dbReference type="OrthoDB" id="364892at2759"/>
<dbReference type="GO" id="GO:1990904">
    <property type="term" value="C:ribonucleoprotein complex"/>
    <property type="evidence" value="ECO:0007669"/>
    <property type="project" value="TreeGrafter"/>
</dbReference>
<dbReference type="NCBIfam" id="TIGR00231">
    <property type="entry name" value="small_GTP"/>
    <property type="match status" value="1"/>
</dbReference>
<dbReference type="AlphaFoldDB" id="A0A059F085"/>
<reference evidence="3" key="1">
    <citation type="submission" date="2013-02" db="EMBL/GenBank/DDBJ databases">
        <authorList>
            <consortium name="The Broad Institute Genome Sequencing Platform"/>
            <person name="Cuomo C."/>
            <person name="Becnel J."/>
            <person name="Sanscrainte N."/>
            <person name="Walker B."/>
            <person name="Young S.K."/>
            <person name="Zeng Q."/>
            <person name="Gargeya S."/>
            <person name="Fitzgerald M."/>
            <person name="Haas B."/>
            <person name="Abouelleil A."/>
            <person name="Alvarado L."/>
            <person name="Arachchi H.M."/>
            <person name="Berlin A.M."/>
            <person name="Chapman S.B."/>
            <person name="Dewar J."/>
            <person name="Goldberg J."/>
            <person name="Griggs A."/>
            <person name="Gujja S."/>
            <person name="Hansen M."/>
            <person name="Howarth C."/>
            <person name="Imamovic A."/>
            <person name="Larimer J."/>
            <person name="McCowan C."/>
            <person name="Murphy C."/>
            <person name="Neiman D."/>
            <person name="Pearson M."/>
            <person name="Priest M."/>
            <person name="Roberts A."/>
            <person name="Saif S."/>
            <person name="Shea T."/>
            <person name="Sisk P."/>
            <person name="Sykes S."/>
            <person name="Wortman J."/>
            <person name="Nusbaum C."/>
            <person name="Birren B."/>
        </authorList>
    </citation>
    <scope>NUCLEOTIDE SEQUENCE [LARGE SCALE GENOMIC DNA]</scope>
    <source>
        <strain evidence="3">PRA339</strain>
    </source>
</reference>
<feature type="domain" description="Tr-type G" evidence="1">
    <location>
        <begin position="1"/>
        <end position="207"/>
    </location>
</feature>
<dbReference type="Pfam" id="PF00009">
    <property type="entry name" value="GTP_EFTU"/>
    <property type="match status" value="1"/>
</dbReference>
<dbReference type="VEuPathDB" id="MicrosporidiaDB:H312_02177"/>
<dbReference type="GO" id="GO:0005525">
    <property type="term" value="F:GTP binding"/>
    <property type="evidence" value="ECO:0007669"/>
    <property type="project" value="InterPro"/>
</dbReference>
<dbReference type="GO" id="GO:0005829">
    <property type="term" value="C:cytosol"/>
    <property type="evidence" value="ECO:0007669"/>
    <property type="project" value="TreeGrafter"/>
</dbReference>
<dbReference type="Proteomes" id="UP000030655">
    <property type="component" value="Unassembled WGS sequence"/>
</dbReference>
<dbReference type="PRINTS" id="PR00315">
    <property type="entry name" value="ELONGATNFCT"/>
</dbReference>
<name>A0A059F085_9MICR</name>
<organism evidence="2 3">
    <name type="scientific">Anncaliia algerae PRA339</name>
    <dbReference type="NCBI Taxonomy" id="1288291"/>
    <lineage>
        <taxon>Eukaryota</taxon>
        <taxon>Fungi</taxon>
        <taxon>Fungi incertae sedis</taxon>
        <taxon>Microsporidia</taxon>
        <taxon>Tubulinosematoidea</taxon>
        <taxon>Tubulinosematidae</taxon>
        <taxon>Anncaliia</taxon>
    </lineage>
</organism>
<dbReference type="PROSITE" id="PS51722">
    <property type="entry name" value="G_TR_2"/>
    <property type="match status" value="1"/>
</dbReference>
<dbReference type="SUPFAM" id="SSF50447">
    <property type="entry name" value="Translation proteins"/>
    <property type="match status" value="1"/>
</dbReference>
<dbReference type="GO" id="GO:0042256">
    <property type="term" value="P:cytosolic ribosome assembly"/>
    <property type="evidence" value="ECO:0007669"/>
    <property type="project" value="TreeGrafter"/>
</dbReference>
<dbReference type="InterPro" id="IPR000795">
    <property type="entry name" value="T_Tr_GTP-bd_dom"/>
</dbReference>
<dbReference type="GO" id="GO:0043022">
    <property type="term" value="F:ribosome binding"/>
    <property type="evidence" value="ECO:0007669"/>
    <property type="project" value="TreeGrafter"/>
</dbReference>
<reference evidence="2 3" key="2">
    <citation type="submission" date="2014-03" db="EMBL/GenBank/DDBJ databases">
        <title>The Genome Sequence of Anncaliia algerae insect isolate PRA339.</title>
        <authorList>
            <consortium name="The Broad Institute Genome Sequencing Platform"/>
            <consortium name="The Broad Institute Genome Sequencing Center for Infectious Disease"/>
            <person name="Cuomo C."/>
            <person name="Becnel J."/>
            <person name="Sanscrainte N."/>
            <person name="Walker B."/>
            <person name="Young S.K."/>
            <person name="Zeng Q."/>
            <person name="Gargeya S."/>
            <person name="Fitzgerald M."/>
            <person name="Haas B."/>
            <person name="Abouelleil A."/>
            <person name="Alvarado L."/>
            <person name="Arachchi H.M."/>
            <person name="Berlin A.M."/>
            <person name="Chapman S.B."/>
            <person name="Dewar J."/>
            <person name="Goldberg J."/>
            <person name="Griggs A."/>
            <person name="Gujja S."/>
            <person name="Hansen M."/>
            <person name="Howarth C."/>
            <person name="Imamovic A."/>
            <person name="Larimer J."/>
            <person name="McCowan C."/>
            <person name="Murphy C."/>
            <person name="Neiman D."/>
            <person name="Pearson M."/>
            <person name="Priest M."/>
            <person name="Roberts A."/>
            <person name="Saif S."/>
            <person name="Shea T."/>
            <person name="Sisk P."/>
            <person name="Sykes S."/>
            <person name="Wortman J."/>
            <person name="Nusbaum C."/>
            <person name="Birren B."/>
        </authorList>
    </citation>
    <scope>NUCLEOTIDE SEQUENCE [LARGE SCALE GENOMIC DNA]</scope>
    <source>
        <strain evidence="2 3">PRA339</strain>
    </source>
</reference>
<sequence length="545" mass="63018">MTIITSVVAHIDHGKTTLLDSLLAYTKTISPISAGELRYLDSRGDEQTRGITLKLSALNIPDVQMTFLDTPGHIDLHHNIMESNSLVDTSILLVDVNEGITPRIFSLISNKPTILFLNKIDKLFDLSLEDVVFRLEQILCKIQAMFDDKFINHDNYFEWNKNNIIIGSTKYTFAVNYTSFSVFKKNSTIKSLIYFIFKIKEAIDSNSCIKIFNEYKIKNINTKEVFTSLFPLHKTLFQSNKCIYKEKHSNFTQALTSYSVCHNDKVLFITRIFGGKISKDDFMLCFNHRDVSIEKVKGIYIFKNERLEEVSEVSGDNLVALEGNFFKKCNFFNLMELIKLHNNYAMNDKIEYFINENAQEINDLPIKLLENKIKALKSIDLNDSVVNFIAKFMLYNYKRACEERIPFYSKILLVNNLNELNLFKDLFRKIYQTESCIKVILNKYNEFEINTQGRVHLEKVLYDFDALYSKSEVVSDIKLINFGTGYTLIDKEGSFAECSTIYSKFENEDVFLEVIPSENEECLCVSNNELSESILINFINNGLLI</sequence>
<dbReference type="HOGENOM" id="CLU_011666_0_0_1"/>
<keyword evidence="3" id="KW-1185">Reference proteome</keyword>
<dbReference type="STRING" id="1288291.A0A059F085"/>
<evidence type="ECO:0000259" key="1">
    <source>
        <dbReference type="PROSITE" id="PS51722"/>
    </source>
</evidence>
<evidence type="ECO:0000313" key="2">
    <source>
        <dbReference type="EMBL" id="KCZ80409.1"/>
    </source>
</evidence>
<evidence type="ECO:0000313" key="3">
    <source>
        <dbReference type="Proteomes" id="UP000030655"/>
    </source>
</evidence>
<dbReference type="SUPFAM" id="SSF52540">
    <property type="entry name" value="P-loop containing nucleoside triphosphate hydrolases"/>
    <property type="match status" value="1"/>
</dbReference>
<proteinExistence type="predicted"/>
<protein>
    <recommendedName>
        <fullName evidence="1">Tr-type G domain-containing protein</fullName>
    </recommendedName>
</protein>
<dbReference type="PANTHER" id="PTHR42908">
    <property type="entry name" value="TRANSLATION ELONGATION FACTOR-RELATED"/>
    <property type="match status" value="1"/>
</dbReference>
<dbReference type="GO" id="GO:0003924">
    <property type="term" value="F:GTPase activity"/>
    <property type="evidence" value="ECO:0007669"/>
    <property type="project" value="InterPro"/>
</dbReference>
<dbReference type="InterPro" id="IPR027417">
    <property type="entry name" value="P-loop_NTPase"/>
</dbReference>
<gene>
    <name evidence="2" type="ORF">H312_02177</name>
</gene>
<dbReference type="Gene3D" id="3.40.50.300">
    <property type="entry name" value="P-loop containing nucleotide triphosphate hydrolases"/>
    <property type="match status" value="1"/>
</dbReference>
<accession>A0A059F085</accession>
<dbReference type="EMBL" id="KK365182">
    <property type="protein sequence ID" value="KCZ80409.1"/>
    <property type="molecule type" value="Genomic_DNA"/>
</dbReference>